<evidence type="ECO:0000313" key="1">
    <source>
        <dbReference type="EMBL" id="MDI3419947.1"/>
    </source>
</evidence>
<name>A0ABT6SWH1_9ACTN</name>
<reference evidence="1 2" key="1">
    <citation type="submission" date="2023-05" db="EMBL/GenBank/DDBJ databases">
        <title>Draft genome sequence of Streptomyces sp. B-S-A12 isolated from a cave soil in Thailand.</title>
        <authorList>
            <person name="Chamroensaksri N."/>
            <person name="Muangham S."/>
        </authorList>
    </citation>
    <scope>NUCLEOTIDE SEQUENCE [LARGE SCALE GENOMIC DNA]</scope>
    <source>
        <strain evidence="1 2">B-S-A12</strain>
    </source>
</reference>
<evidence type="ECO:0000313" key="2">
    <source>
        <dbReference type="Proteomes" id="UP001237105"/>
    </source>
</evidence>
<proteinExistence type="predicted"/>
<comment type="caution">
    <text evidence="1">The sequence shown here is derived from an EMBL/GenBank/DDBJ whole genome shotgun (WGS) entry which is preliminary data.</text>
</comment>
<dbReference type="Proteomes" id="UP001237105">
    <property type="component" value="Unassembled WGS sequence"/>
</dbReference>
<dbReference type="RefSeq" id="WP_282535826.1">
    <property type="nucleotide sequence ID" value="NZ_JASCIS010000013.1"/>
</dbReference>
<dbReference type="EMBL" id="JASCIS010000013">
    <property type="protein sequence ID" value="MDI3419947.1"/>
    <property type="molecule type" value="Genomic_DNA"/>
</dbReference>
<gene>
    <name evidence="1" type="ORF">QIT00_15470</name>
</gene>
<protein>
    <recommendedName>
        <fullName evidence="3">Type A2 lantipeptide</fullName>
    </recommendedName>
</protein>
<evidence type="ECO:0008006" key="3">
    <source>
        <dbReference type="Google" id="ProtNLM"/>
    </source>
</evidence>
<organism evidence="1 2">
    <name type="scientific">Streptomyces luteolus</name>
    <dbReference type="NCBI Taxonomy" id="3043615"/>
    <lineage>
        <taxon>Bacteria</taxon>
        <taxon>Bacillati</taxon>
        <taxon>Actinomycetota</taxon>
        <taxon>Actinomycetes</taxon>
        <taxon>Kitasatosporales</taxon>
        <taxon>Streptomycetaceae</taxon>
        <taxon>Streptomyces</taxon>
    </lineage>
</organism>
<sequence length="71" mass="7064">MSQTSRIETAEIADADLDNIAGGLSVSGSVEGLTANFAQGPNGLPMLTDGSIDSVSVTVKDIPLGLGSTTV</sequence>
<accession>A0ABT6SWH1</accession>
<keyword evidence="2" id="KW-1185">Reference proteome</keyword>